<dbReference type="SUPFAM" id="SSF52047">
    <property type="entry name" value="RNI-like"/>
    <property type="match status" value="1"/>
</dbReference>
<organism evidence="3 4">
    <name type="scientific">Acrobeloides nanus</name>
    <dbReference type="NCBI Taxonomy" id="290746"/>
    <lineage>
        <taxon>Eukaryota</taxon>
        <taxon>Metazoa</taxon>
        <taxon>Ecdysozoa</taxon>
        <taxon>Nematoda</taxon>
        <taxon>Chromadorea</taxon>
        <taxon>Rhabditida</taxon>
        <taxon>Tylenchina</taxon>
        <taxon>Cephalobomorpha</taxon>
        <taxon>Cephaloboidea</taxon>
        <taxon>Cephalobidae</taxon>
        <taxon>Acrobeloides</taxon>
    </lineage>
</organism>
<evidence type="ECO:0000313" key="4">
    <source>
        <dbReference type="WBParaSite" id="ACRNAN_Path_1465.g5730.t1"/>
    </source>
</evidence>
<keyword evidence="3" id="KW-1185">Reference proteome</keyword>
<dbReference type="WBParaSite" id="ACRNAN_Path_1465.g5730.t1">
    <property type="protein sequence ID" value="ACRNAN_Path_1465.g5730.t1"/>
    <property type="gene ID" value="ACRNAN_Path_1465.g5730"/>
</dbReference>
<name>A0A914C0X0_9BILA</name>
<reference evidence="4" key="1">
    <citation type="submission" date="2022-11" db="UniProtKB">
        <authorList>
            <consortium name="WormBaseParasite"/>
        </authorList>
    </citation>
    <scope>IDENTIFICATION</scope>
</reference>
<keyword evidence="1" id="KW-0833">Ubl conjugation pathway</keyword>
<dbReference type="PANTHER" id="PTHR13318:SF95">
    <property type="entry name" value="F-BOX PROTEIN YLR352W"/>
    <property type="match status" value="1"/>
</dbReference>
<evidence type="ECO:0000313" key="3">
    <source>
        <dbReference type="Proteomes" id="UP000887540"/>
    </source>
</evidence>
<dbReference type="SMART" id="SM00256">
    <property type="entry name" value="FBOX"/>
    <property type="match status" value="1"/>
</dbReference>
<dbReference type="InterPro" id="IPR006553">
    <property type="entry name" value="Leu-rich_rpt_Cys-con_subtyp"/>
</dbReference>
<dbReference type="GO" id="GO:0031146">
    <property type="term" value="P:SCF-dependent proteasomal ubiquitin-dependent protein catabolic process"/>
    <property type="evidence" value="ECO:0007669"/>
    <property type="project" value="TreeGrafter"/>
</dbReference>
<dbReference type="Gene3D" id="3.80.10.10">
    <property type="entry name" value="Ribonuclease Inhibitor"/>
    <property type="match status" value="1"/>
</dbReference>
<dbReference type="InterPro" id="IPR032675">
    <property type="entry name" value="LRR_dom_sf"/>
</dbReference>
<proteinExistence type="predicted"/>
<dbReference type="GO" id="GO:0019005">
    <property type="term" value="C:SCF ubiquitin ligase complex"/>
    <property type="evidence" value="ECO:0007669"/>
    <property type="project" value="TreeGrafter"/>
</dbReference>
<dbReference type="InterPro" id="IPR001611">
    <property type="entry name" value="Leu-rich_rpt"/>
</dbReference>
<accession>A0A914C0X0</accession>
<dbReference type="SUPFAM" id="SSF81383">
    <property type="entry name" value="F-box domain"/>
    <property type="match status" value="1"/>
</dbReference>
<dbReference type="PANTHER" id="PTHR13318">
    <property type="entry name" value="PARTNER OF PAIRED, ISOFORM B-RELATED"/>
    <property type="match status" value="1"/>
</dbReference>
<dbReference type="Pfam" id="PF12937">
    <property type="entry name" value="F-box-like"/>
    <property type="match status" value="1"/>
</dbReference>
<dbReference type="SMART" id="SM00367">
    <property type="entry name" value="LRR_CC"/>
    <property type="match status" value="4"/>
</dbReference>
<dbReference type="InterPro" id="IPR036047">
    <property type="entry name" value="F-box-like_dom_sf"/>
</dbReference>
<dbReference type="Proteomes" id="UP000887540">
    <property type="component" value="Unplaced"/>
</dbReference>
<feature type="domain" description="F-box" evidence="2">
    <location>
        <begin position="98"/>
        <end position="145"/>
    </location>
</feature>
<protein>
    <submittedName>
        <fullName evidence="4">F-box domain-containing protein</fullName>
    </submittedName>
</protein>
<dbReference type="InterPro" id="IPR001810">
    <property type="entry name" value="F-box_dom"/>
</dbReference>
<evidence type="ECO:0000256" key="1">
    <source>
        <dbReference type="ARBA" id="ARBA00022786"/>
    </source>
</evidence>
<dbReference type="PROSITE" id="PS50181">
    <property type="entry name" value="FBOX"/>
    <property type="match status" value="1"/>
</dbReference>
<sequence>MSGYSLDQRLSLKRNVLGLRVQQQSIIVESSFMETSDRCNTNMRYSHHSPINDENSLIEMQNQSFESLRRQDPTLFYKTPGTVKFVRRRTSFDSDEDYFAKYRVPDHVLLLIFSHLNKKDLVSVVRTCKRFLNIAYNNKSFWSFLNLENKHISEHSLHSLLDRKIEILRLTGATLQSSDSIPPFIGNFIRPSSLTHLDLSHAKFDNLDALVYFLGRCSSLECLSLEACYVNDSACIEIAKNSKLQCLNMIMASGWETRGLIAIMNQCKQLAELNLGWANLTPEMIRNFVRTAPITLQRLNLSGTRTNADMNDESVRLLCQRCPNLMELDLSDNNLITSKSIPYFRAMPCLRKLDLARCYGIEPRDYLTLNTSRLEELNIHNCTSDEGVEFLREFLHPTLINESIFSIVARPTVGEAATSIWGMRTRDIY</sequence>
<evidence type="ECO:0000259" key="2">
    <source>
        <dbReference type="PROSITE" id="PS50181"/>
    </source>
</evidence>
<dbReference type="Pfam" id="PF13516">
    <property type="entry name" value="LRR_6"/>
    <property type="match status" value="1"/>
</dbReference>
<dbReference type="AlphaFoldDB" id="A0A914C0X0"/>